<evidence type="ECO:0000313" key="3">
    <source>
        <dbReference type="EMBL" id="MBC9783510.1"/>
    </source>
</evidence>
<feature type="compositionally biased region" description="Basic and acidic residues" evidence="2">
    <location>
        <begin position="206"/>
        <end position="218"/>
    </location>
</feature>
<organism evidence="3 4">
    <name type="scientific">Heliobacterium chlorum</name>
    <dbReference type="NCBI Taxonomy" id="2698"/>
    <lineage>
        <taxon>Bacteria</taxon>
        <taxon>Bacillati</taxon>
        <taxon>Bacillota</taxon>
        <taxon>Clostridia</taxon>
        <taxon>Eubacteriales</taxon>
        <taxon>Heliobacteriaceae</taxon>
        <taxon>Heliobacterium</taxon>
    </lineage>
</organism>
<comment type="caution">
    <text evidence="3">The sequence shown here is derived from an EMBL/GenBank/DDBJ whole genome shotgun (WGS) entry which is preliminary data.</text>
</comment>
<sequence length="235" mass="26580">MFRRKGGERVSDQENRRHLEADLAWLTDDRNCNISPKLLEVGTHAINRAINAENEVEELKNYATVAEKVISNLVGTMKDVAEHVAFGQLEIAVAITETAREMYRKWAPATSSDEHSDRMNLIFEKVLNDRRENCQCPICGDAEAHHGECDLRKSDLRIVELEEQVSELKGVLQFIADAYREDDFTWVDAIDTANLALQGVYPWHDEPTAKGDDQRGPCEFEPGCHPNASGDDRQD</sequence>
<dbReference type="Proteomes" id="UP000617402">
    <property type="component" value="Unassembled WGS sequence"/>
</dbReference>
<keyword evidence="1" id="KW-0175">Coiled coil</keyword>
<keyword evidence="4" id="KW-1185">Reference proteome</keyword>
<name>A0ABR7SZT1_HELCL</name>
<accession>A0ABR7SZT1</accession>
<evidence type="ECO:0000313" key="4">
    <source>
        <dbReference type="Proteomes" id="UP000617402"/>
    </source>
</evidence>
<evidence type="ECO:0000256" key="2">
    <source>
        <dbReference type="SAM" id="MobiDB-lite"/>
    </source>
</evidence>
<evidence type="ECO:0000256" key="1">
    <source>
        <dbReference type="SAM" id="Coils"/>
    </source>
</evidence>
<dbReference type="EMBL" id="JACVHF010000002">
    <property type="protein sequence ID" value="MBC9783510.1"/>
    <property type="molecule type" value="Genomic_DNA"/>
</dbReference>
<feature type="coiled-coil region" evidence="1">
    <location>
        <begin position="151"/>
        <end position="178"/>
    </location>
</feature>
<reference evidence="3 4" key="1">
    <citation type="submission" date="2020-07" db="EMBL/GenBank/DDBJ databases">
        <title>Draft whole-genome sequence of Heliobacterium chlorum DSM 3682, type strain.</title>
        <authorList>
            <person name="Kyndt J.A."/>
            <person name="Meyer T.E."/>
            <person name="Imhoff J.F."/>
        </authorList>
    </citation>
    <scope>NUCLEOTIDE SEQUENCE [LARGE SCALE GENOMIC DNA]</scope>
    <source>
        <strain evidence="3 4">DSM 3682</strain>
    </source>
</reference>
<proteinExistence type="predicted"/>
<dbReference type="RefSeq" id="WP_188038669.1">
    <property type="nucleotide sequence ID" value="NZ_JACVHF010000002.1"/>
</dbReference>
<gene>
    <name evidence="3" type="ORF">H1S01_03160</name>
</gene>
<protein>
    <submittedName>
        <fullName evidence="3">Uncharacterized protein</fullName>
    </submittedName>
</protein>
<feature type="region of interest" description="Disordered" evidence="2">
    <location>
        <begin position="206"/>
        <end position="235"/>
    </location>
</feature>